<dbReference type="AlphaFoldDB" id="A0A6A4TG97"/>
<evidence type="ECO:0000313" key="2">
    <source>
        <dbReference type="Proteomes" id="UP000438429"/>
    </source>
</evidence>
<accession>A0A6A4TG97</accession>
<dbReference type="Proteomes" id="UP000438429">
    <property type="component" value="Unassembled WGS sequence"/>
</dbReference>
<reference evidence="1 2" key="1">
    <citation type="submission" date="2019-06" db="EMBL/GenBank/DDBJ databases">
        <title>Draft genomes of female and male turbot (Scophthalmus maximus).</title>
        <authorList>
            <person name="Xu H."/>
            <person name="Xu X.-W."/>
            <person name="Shao C."/>
            <person name="Chen S."/>
        </authorList>
    </citation>
    <scope>NUCLEOTIDE SEQUENCE [LARGE SCALE GENOMIC DNA]</scope>
    <source>
        <strain evidence="1">Ysfricsl-2016a</strain>
        <tissue evidence="1">Blood</tissue>
    </source>
</reference>
<sequence length="67" mass="7689">MRLVCQTKKKKKKTTTTTYVCASDDVRRRRYVRSLTFSSNTGFDRTNGAGVIVTLFISFFFPLTRGD</sequence>
<organism evidence="1 2">
    <name type="scientific">Scophthalmus maximus</name>
    <name type="common">Turbot</name>
    <name type="synonym">Psetta maxima</name>
    <dbReference type="NCBI Taxonomy" id="52904"/>
    <lineage>
        <taxon>Eukaryota</taxon>
        <taxon>Metazoa</taxon>
        <taxon>Chordata</taxon>
        <taxon>Craniata</taxon>
        <taxon>Vertebrata</taxon>
        <taxon>Euteleostomi</taxon>
        <taxon>Actinopterygii</taxon>
        <taxon>Neopterygii</taxon>
        <taxon>Teleostei</taxon>
        <taxon>Neoteleostei</taxon>
        <taxon>Acanthomorphata</taxon>
        <taxon>Carangaria</taxon>
        <taxon>Pleuronectiformes</taxon>
        <taxon>Pleuronectoidei</taxon>
        <taxon>Scophthalmidae</taxon>
        <taxon>Scophthalmus</taxon>
    </lineage>
</organism>
<evidence type="ECO:0000313" key="1">
    <source>
        <dbReference type="EMBL" id="KAF0041202.1"/>
    </source>
</evidence>
<proteinExistence type="predicted"/>
<gene>
    <name evidence="1" type="ORF">F2P81_007100</name>
</gene>
<dbReference type="EMBL" id="VEVO01000006">
    <property type="protein sequence ID" value="KAF0041202.1"/>
    <property type="molecule type" value="Genomic_DNA"/>
</dbReference>
<comment type="caution">
    <text evidence="1">The sequence shown here is derived from an EMBL/GenBank/DDBJ whole genome shotgun (WGS) entry which is preliminary data.</text>
</comment>
<name>A0A6A4TG97_SCOMX</name>
<protein>
    <submittedName>
        <fullName evidence="1">Uncharacterized protein</fullName>
    </submittedName>
</protein>